<evidence type="ECO:0000313" key="2">
    <source>
        <dbReference type="Proteomes" id="UP001355056"/>
    </source>
</evidence>
<sequence length="154" mass="17366">MYDAKVRDVEGRPCFSVSRQDFGQDEKVRVAAIEVSGVTVLGAVTSTRWLAGFVDSIPALSVTPSTCIVYGKPEVEYHGEEAKSLEPSVRYALGMNAHVFREQRWQNRRFQAYFCIAGDRSASPRVRQVEWDEQSKRWRWDVCALVGAHPGSEP</sequence>
<protein>
    <submittedName>
        <fullName evidence="1">Uncharacterized protein</fullName>
    </submittedName>
</protein>
<name>A0ABU7YXN0_9GAMM</name>
<reference evidence="1 2" key="1">
    <citation type="journal article" date="2016" name="Int. J. Syst. Evol. Microbiol.">
        <title>Lysobacter erysipheiresistens sp. nov., an antagonist of powdery mildew, isolated from tobacco-cultivated soil.</title>
        <authorList>
            <person name="Xie B."/>
            <person name="Li T."/>
            <person name="Lin X."/>
            <person name="Wang C.J."/>
            <person name="Chen Y.J."/>
            <person name="Liu W.J."/>
            <person name="Zhao Z.W."/>
        </authorList>
    </citation>
    <scope>NUCLEOTIDE SEQUENCE [LARGE SCALE GENOMIC DNA]</scope>
    <source>
        <strain evidence="1 2">RS-LYSO-3</strain>
    </source>
</reference>
<gene>
    <name evidence="1" type="ORF">SNE34_06580</name>
</gene>
<dbReference type="Proteomes" id="UP001355056">
    <property type="component" value="Unassembled WGS sequence"/>
</dbReference>
<dbReference type="EMBL" id="JAXGFP010000003">
    <property type="protein sequence ID" value="MEG3183671.1"/>
    <property type="molecule type" value="Genomic_DNA"/>
</dbReference>
<accession>A0ABU7YXN0</accession>
<proteinExistence type="predicted"/>
<comment type="caution">
    <text evidence="1">The sequence shown here is derived from an EMBL/GenBank/DDBJ whole genome shotgun (WGS) entry which is preliminary data.</text>
</comment>
<dbReference type="RefSeq" id="WP_332615895.1">
    <property type="nucleotide sequence ID" value="NZ_JAXGFP010000003.1"/>
</dbReference>
<organism evidence="1 2">
    <name type="scientific">Novilysobacter erysipheiresistens</name>
    <dbReference type="NCBI Taxonomy" id="1749332"/>
    <lineage>
        <taxon>Bacteria</taxon>
        <taxon>Pseudomonadati</taxon>
        <taxon>Pseudomonadota</taxon>
        <taxon>Gammaproteobacteria</taxon>
        <taxon>Lysobacterales</taxon>
        <taxon>Lysobacteraceae</taxon>
        <taxon>Novilysobacter</taxon>
    </lineage>
</organism>
<evidence type="ECO:0000313" key="1">
    <source>
        <dbReference type="EMBL" id="MEG3183671.1"/>
    </source>
</evidence>
<keyword evidence="2" id="KW-1185">Reference proteome</keyword>